<dbReference type="HAMAP" id="MF_00746">
    <property type="entry name" value="SprT"/>
    <property type="match status" value="1"/>
</dbReference>
<feature type="binding site" evidence="7">
    <location>
        <position position="78"/>
    </location>
    <ligand>
        <name>Zn(2+)</name>
        <dbReference type="ChEBI" id="CHEBI:29105"/>
    </ligand>
</feature>
<protein>
    <recommendedName>
        <fullName evidence="3 7">Protein SprT</fullName>
    </recommendedName>
</protein>
<feature type="domain" description="SprT-like" evidence="8">
    <location>
        <begin position="12"/>
        <end position="161"/>
    </location>
</feature>
<dbReference type="EMBL" id="JAQLOI010000001">
    <property type="protein sequence ID" value="MDB1124901.1"/>
    <property type="molecule type" value="Genomic_DNA"/>
</dbReference>
<dbReference type="SMART" id="SM00731">
    <property type="entry name" value="SprT"/>
    <property type="match status" value="1"/>
</dbReference>
<evidence type="ECO:0000256" key="3">
    <source>
        <dbReference type="ARBA" id="ARBA00020082"/>
    </source>
</evidence>
<evidence type="ECO:0000256" key="4">
    <source>
        <dbReference type="ARBA" id="ARBA00022490"/>
    </source>
</evidence>
<evidence type="ECO:0000256" key="6">
    <source>
        <dbReference type="ARBA" id="ARBA00022833"/>
    </source>
</evidence>
<dbReference type="PANTHER" id="PTHR38773:SF1">
    <property type="entry name" value="PROTEIN SPRT"/>
    <property type="match status" value="1"/>
</dbReference>
<sequence length="166" mass="19395">MGNIELTYQAQKALSHHVATANQYFDQTFPLPELNFRLRGKVAGKAYFQNWEIRLNPILLSENTEQFLQEVIPHELAHLITFRLFGRVRPHGKEWQKVMEQVFSLNAKTTHSFEVTSVQGQTFEYQCKCNSYPLTIRRHNKVLKGSTQYSCRECKQELIYTGIQLS</sequence>
<evidence type="ECO:0000313" key="10">
    <source>
        <dbReference type="Proteomes" id="UP001210678"/>
    </source>
</evidence>
<dbReference type="InterPro" id="IPR035240">
    <property type="entry name" value="SprT_Zn_ribbon"/>
</dbReference>
<dbReference type="Pfam" id="PF17283">
    <property type="entry name" value="Zn_ribbon_SprT"/>
    <property type="match status" value="1"/>
</dbReference>
<proteinExistence type="inferred from homology"/>
<organism evidence="9 10">
    <name type="scientific">Vibrio algarum</name>
    <dbReference type="NCBI Taxonomy" id="3020714"/>
    <lineage>
        <taxon>Bacteria</taxon>
        <taxon>Pseudomonadati</taxon>
        <taxon>Pseudomonadota</taxon>
        <taxon>Gammaproteobacteria</taxon>
        <taxon>Vibrionales</taxon>
        <taxon>Vibrionaceae</taxon>
        <taxon>Vibrio</taxon>
    </lineage>
</organism>
<dbReference type="RefSeq" id="WP_272137827.1">
    <property type="nucleotide sequence ID" value="NZ_JAQLOI010000001.1"/>
</dbReference>
<comment type="subcellular location">
    <subcellularLocation>
        <location evidence="1 7">Cytoplasm</location>
    </subcellularLocation>
</comment>
<dbReference type="PANTHER" id="PTHR38773">
    <property type="entry name" value="PROTEIN SPRT"/>
    <property type="match status" value="1"/>
</dbReference>
<evidence type="ECO:0000256" key="1">
    <source>
        <dbReference type="ARBA" id="ARBA00004496"/>
    </source>
</evidence>
<keyword evidence="9" id="KW-0482">Metalloprotease</keyword>
<keyword evidence="4 7" id="KW-0963">Cytoplasm</keyword>
<reference evidence="9 10" key="1">
    <citation type="submission" date="2023-01" db="EMBL/GenBank/DDBJ databases">
        <title>Vibrio sp. KJ40-1 sp.nov, isolated from marine algae.</title>
        <authorList>
            <person name="Butt M."/>
            <person name="Kim J.M.J."/>
            <person name="Jeon C.O.C."/>
        </authorList>
    </citation>
    <scope>NUCLEOTIDE SEQUENCE [LARGE SCALE GENOMIC DNA]</scope>
    <source>
        <strain evidence="9 10">KJ40-1</strain>
    </source>
</reference>
<keyword evidence="9" id="KW-0378">Hydrolase</keyword>
<gene>
    <name evidence="7" type="primary">sprT</name>
    <name evidence="9" type="ORF">PGX00_15105</name>
</gene>
<comment type="similarity">
    <text evidence="2 7">Belongs to the SprT family.</text>
</comment>
<keyword evidence="5 7" id="KW-0479">Metal-binding</keyword>
<keyword evidence="6 7" id="KW-0862">Zinc</keyword>
<accession>A0ABT4YTM1</accession>
<evidence type="ECO:0000259" key="8">
    <source>
        <dbReference type="SMART" id="SM00731"/>
    </source>
</evidence>
<evidence type="ECO:0000256" key="2">
    <source>
        <dbReference type="ARBA" id="ARBA00006591"/>
    </source>
</evidence>
<evidence type="ECO:0000256" key="7">
    <source>
        <dbReference type="HAMAP-Rule" id="MF_00746"/>
    </source>
</evidence>
<keyword evidence="10" id="KW-1185">Reference proteome</keyword>
<dbReference type="Pfam" id="PF10263">
    <property type="entry name" value="SprT-like"/>
    <property type="match status" value="1"/>
</dbReference>
<feature type="binding site" evidence="7">
    <location>
        <position position="74"/>
    </location>
    <ligand>
        <name>Zn(2+)</name>
        <dbReference type="ChEBI" id="CHEBI:29105"/>
    </ligand>
</feature>
<keyword evidence="9" id="KW-0645">Protease</keyword>
<dbReference type="NCBIfam" id="NF003421">
    <property type="entry name" value="PRK04860.1"/>
    <property type="match status" value="1"/>
</dbReference>
<feature type="active site" evidence="7">
    <location>
        <position position="75"/>
    </location>
</feature>
<name>A0ABT4YTM1_9VIBR</name>
<dbReference type="InterPro" id="IPR023483">
    <property type="entry name" value="Uncharacterised_SprT"/>
</dbReference>
<dbReference type="Proteomes" id="UP001210678">
    <property type="component" value="Unassembled WGS sequence"/>
</dbReference>
<evidence type="ECO:0000256" key="5">
    <source>
        <dbReference type="ARBA" id="ARBA00022723"/>
    </source>
</evidence>
<evidence type="ECO:0000313" key="9">
    <source>
        <dbReference type="EMBL" id="MDB1124901.1"/>
    </source>
</evidence>
<comment type="cofactor">
    <cofactor evidence="7">
        <name>Zn(2+)</name>
        <dbReference type="ChEBI" id="CHEBI:29105"/>
    </cofactor>
    <text evidence="7">Binds 1 zinc ion.</text>
</comment>
<dbReference type="GO" id="GO:0008237">
    <property type="term" value="F:metallopeptidase activity"/>
    <property type="evidence" value="ECO:0007669"/>
    <property type="project" value="UniProtKB-KW"/>
</dbReference>
<comment type="caution">
    <text evidence="9">The sequence shown here is derived from an EMBL/GenBank/DDBJ whole genome shotgun (WGS) entry which is preliminary data.</text>
</comment>
<dbReference type="InterPro" id="IPR006640">
    <property type="entry name" value="SprT-like_domain"/>
</dbReference>